<dbReference type="CDD" id="cd00130">
    <property type="entry name" value="PAS"/>
    <property type="match status" value="1"/>
</dbReference>
<keyword evidence="9" id="KW-1185">Reference proteome</keyword>
<evidence type="ECO:0000259" key="7">
    <source>
        <dbReference type="PROSITE" id="PS50113"/>
    </source>
</evidence>
<dbReference type="InterPro" id="IPR035965">
    <property type="entry name" value="PAS-like_dom_sf"/>
</dbReference>
<dbReference type="InterPro" id="IPR013655">
    <property type="entry name" value="PAS_fold_3"/>
</dbReference>
<keyword evidence="5" id="KW-0418">Kinase</keyword>
<dbReference type="InterPro" id="IPR001610">
    <property type="entry name" value="PAC"/>
</dbReference>
<dbReference type="Gene3D" id="2.10.70.100">
    <property type="match status" value="1"/>
</dbReference>
<dbReference type="KEGG" id="rev:HUE57_17465"/>
<dbReference type="PANTHER" id="PTHR43304">
    <property type="entry name" value="PHYTOCHROME-LIKE PROTEIN CPH1"/>
    <property type="match status" value="1"/>
</dbReference>
<feature type="domain" description="PAC" evidence="7">
    <location>
        <begin position="123"/>
        <end position="175"/>
    </location>
</feature>
<dbReference type="InterPro" id="IPR000014">
    <property type="entry name" value="PAS"/>
</dbReference>
<evidence type="ECO:0000256" key="6">
    <source>
        <dbReference type="SAM" id="MobiDB-lite"/>
    </source>
</evidence>
<gene>
    <name evidence="8" type="ORF">HUE57_17465</name>
</gene>
<dbReference type="GO" id="GO:0004673">
    <property type="term" value="F:protein histidine kinase activity"/>
    <property type="evidence" value="ECO:0007669"/>
    <property type="project" value="UniProtKB-EC"/>
</dbReference>
<organism evidence="8 9">
    <name type="scientific">Candidatus Reidiella endopervernicosa</name>
    <dbReference type="NCBI Taxonomy" id="2738883"/>
    <lineage>
        <taxon>Bacteria</taxon>
        <taxon>Pseudomonadati</taxon>
        <taxon>Pseudomonadota</taxon>
        <taxon>Gammaproteobacteria</taxon>
        <taxon>Candidatus Reidiella</taxon>
    </lineage>
</organism>
<protein>
    <recommendedName>
        <fullName evidence="2">histidine kinase</fullName>
        <ecNumber evidence="2">2.7.13.3</ecNumber>
    </recommendedName>
</protein>
<dbReference type="PANTHER" id="PTHR43304:SF1">
    <property type="entry name" value="PAC DOMAIN-CONTAINING PROTEIN"/>
    <property type="match status" value="1"/>
</dbReference>
<dbReference type="EC" id="2.7.13.3" evidence="2"/>
<dbReference type="Gene3D" id="3.30.450.20">
    <property type="entry name" value="PAS domain"/>
    <property type="match status" value="1"/>
</dbReference>
<evidence type="ECO:0000256" key="5">
    <source>
        <dbReference type="ARBA" id="ARBA00022777"/>
    </source>
</evidence>
<keyword evidence="4" id="KW-0808">Transferase</keyword>
<dbReference type="SMART" id="SM00086">
    <property type="entry name" value="PAC"/>
    <property type="match status" value="1"/>
</dbReference>
<accession>A0A6N0I114</accession>
<dbReference type="FunFam" id="3.30.450.20:FF:000088">
    <property type="entry name" value="Sensory transduction histidine kinase"/>
    <property type="match status" value="1"/>
</dbReference>
<comment type="catalytic activity">
    <reaction evidence="1">
        <text>ATP + protein L-histidine = ADP + protein N-phospho-L-histidine.</text>
        <dbReference type="EC" id="2.7.13.3"/>
    </reaction>
</comment>
<dbReference type="NCBIfam" id="TIGR00229">
    <property type="entry name" value="sensory_box"/>
    <property type="match status" value="1"/>
</dbReference>
<dbReference type="EMBL" id="CP054491">
    <property type="protein sequence ID" value="QKQ28340.1"/>
    <property type="molecule type" value="Genomic_DNA"/>
</dbReference>
<dbReference type="AlphaFoldDB" id="A0A6N0I114"/>
<evidence type="ECO:0000256" key="2">
    <source>
        <dbReference type="ARBA" id="ARBA00012438"/>
    </source>
</evidence>
<dbReference type="PROSITE" id="PS50113">
    <property type="entry name" value="PAC"/>
    <property type="match status" value="1"/>
</dbReference>
<name>A0A6N0I114_9GAMM</name>
<reference evidence="8 9" key="1">
    <citation type="submission" date="2020-05" db="EMBL/GenBank/DDBJ databases">
        <title>Horizontal transmission and recombination maintain forever young bacterial symbiont genomes.</title>
        <authorList>
            <person name="Russell S.L."/>
            <person name="Pepper-Tunick E."/>
            <person name="Svedberg J."/>
            <person name="Byrne A."/>
            <person name="Ruelas Castillo J."/>
            <person name="Vollmers C."/>
            <person name="Beinart R.A."/>
            <person name="Corbett-Detig R."/>
        </authorList>
    </citation>
    <scope>NUCLEOTIDE SEQUENCE [LARGE SCALE GENOMIC DNA]</scope>
    <source>
        <strain evidence="8">Santa_Monica_outfall</strain>
    </source>
</reference>
<dbReference type="Proteomes" id="UP000509658">
    <property type="component" value="Chromosome"/>
</dbReference>
<evidence type="ECO:0000256" key="4">
    <source>
        <dbReference type="ARBA" id="ARBA00022679"/>
    </source>
</evidence>
<dbReference type="InterPro" id="IPR000700">
    <property type="entry name" value="PAS-assoc_C"/>
</dbReference>
<feature type="region of interest" description="Disordered" evidence="6">
    <location>
        <begin position="14"/>
        <end position="40"/>
    </location>
</feature>
<evidence type="ECO:0000313" key="8">
    <source>
        <dbReference type="EMBL" id="QKQ28340.1"/>
    </source>
</evidence>
<sequence length="179" mass="20604">MCYRLYRCARCRPVSGSHSFSRPAHTEETSTSIGDSNTDRKHNELAETKNSLQEAQHLAQTGSWSLDLKSGELEWSDEIFNIFEIDPKQFGASYEAFLNTVHPDDRKQVNEAYNKSVKERHHYQIEHRLLMSNGRIKHVQERGRTRYSESGEPLLSVGTVQDITDKRDRRAPKTVGHGF</sequence>
<keyword evidence="3" id="KW-0597">Phosphoprotein</keyword>
<dbReference type="Pfam" id="PF08447">
    <property type="entry name" value="PAS_3"/>
    <property type="match status" value="1"/>
</dbReference>
<evidence type="ECO:0000256" key="1">
    <source>
        <dbReference type="ARBA" id="ARBA00000085"/>
    </source>
</evidence>
<dbReference type="InterPro" id="IPR052162">
    <property type="entry name" value="Sensor_kinase/Photoreceptor"/>
</dbReference>
<proteinExistence type="predicted"/>
<evidence type="ECO:0000313" key="9">
    <source>
        <dbReference type="Proteomes" id="UP000509658"/>
    </source>
</evidence>
<evidence type="ECO:0000256" key="3">
    <source>
        <dbReference type="ARBA" id="ARBA00022553"/>
    </source>
</evidence>
<dbReference type="SUPFAM" id="SSF55785">
    <property type="entry name" value="PYP-like sensor domain (PAS domain)"/>
    <property type="match status" value="1"/>
</dbReference>